<proteinExistence type="predicted"/>
<keyword evidence="4 5" id="KW-0472">Membrane</keyword>
<evidence type="ECO:0000256" key="1">
    <source>
        <dbReference type="ARBA" id="ARBA00004167"/>
    </source>
</evidence>
<dbReference type="PANTHER" id="PTHR36985:SF1">
    <property type="entry name" value="TRANSLOCATION AND ASSEMBLY MODULE SUBUNIT TAMB"/>
    <property type="match status" value="1"/>
</dbReference>
<organism evidence="7 8">
    <name type="scientific">Acetobacter suratthaniensis</name>
    <dbReference type="NCBI Taxonomy" id="1502841"/>
    <lineage>
        <taxon>Bacteria</taxon>
        <taxon>Pseudomonadati</taxon>
        <taxon>Pseudomonadota</taxon>
        <taxon>Alphaproteobacteria</taxon>
        <taxon>Acetobacterales</taxon>
        <taxon>Acetobacteraceae</taxon>
        <taxon>Acetobacter</taxon>
    </lineage>
</organism>
<comment type="subcellular location">
    <subcellularLocation>
        <location evidence="1">Membrane</location>
        <topology evidence="1">Single-pass membrane protein</topology>
    </subcellularLocation>
</comment>
<reference evidence="7 8" key="1">
    <citation type="submission" date="2021-03" db="EMBL/GenBank/DDBJ databases">
        <title>The complete genome sequence of Acetobacter suratthaniensis TBRC 1719.</title>
        <authorList>
            <person name="Charoenyingcharoen P."/>
            <person name="Yukphan P."/>
        </authorList>
    </citation>
    <scope>NUCLEOTIDE SEQUENCE [LARGE SCALE GENOMIC DNA]</scope>
    <source>
        <strain evidence="7 8">TBRC 1719</strain>
    </source>
</reference>
<feature type="transmembrane region" description="Helical" evidence="5">
    <location>
        <begin position="43"/>
        <end position="66"/>
    </location>
</feature>
<dbReference type="InterPro" id="IPR007452">
    <property type="entry name" value="TamB_C"/>
</dbReference>
<evidence type="ECO:0000256" key="3">
    <source>
        <dbReference type="ARBA" id="ARBA00022989"/>
    </source>
</evidence>
<evidence type="ECO:0000313" key="7">
    <source>
        <dbReference type="EMBL" id="MBO1327349.1"/>
    </source>
</evidence>
<gene>
    <name evidence="7" type="ORF">J2D75_02510</name>
</gene>
<evidence type="ECO:0000313" key="8">
    <source>
        <dbReference type="Proteomes" id="UP000664399"/>
    </source>
</evidence>
<evidence type="ECO:0000259" key="6">
    <source>
        <dbReference type="Pfam" id="PF04357"/>
    </source>
</evidence>
<protein>
    <submittedName>
        <fullName evidence="7">Translocation/assembly module TamB domain-containing protein</fullName>
    </submittedName>
</protein>
<feature type="domain" description="Translocation and assembly module TamB C-terminal" evidence="6">
    <location>
        <begin position="1068"/>
        <end position="1433"/>
    </location>
</feature>
<keyword evidence="8" id="KW-1185">Reference proteome</keyword>
<dbReference type="Pfam" id="PF04357">
    <property type="entry name" value="TamB"/>
    <property type="match status" value="1"/>
</dbReference>
<dbReference type="EMBL" id="JAFVMG010000001">
    <property type="protein sequence ID" value="MBO1327349.1"/>
    <property type="molecule type" value="Genomic_DNA"/>
</dbReference>
<comment type="caution">
    <text evidence="7">The sequence shown here is derived from an EMBL/GenBank/DDBJ whole genome shotgun (WGS) entry which is preliminary data.</text>
</comment>
<dbReference type="PANTHER" id="PTHR36985">
    <property type="entry name" value="TRANSLOCATION AND ASSEMBLY MODULE SUBUNIT TAMB"/>
    <property type="match status" value="1"/>
</dbReference>
<keyword evidence="3 5" id="KW-1133">Transmembrane helix</keyword>
<sequence length="1433" mass="146631">MGSVYRARGGVLMAAQEQGVPPSNTTPPAGAPPRRLWRRVARIVLAVAGGLVGLVVLVVAGLLVWANTGAGRAVLLRQTEALTGGMVRVAGLSGRFPDNFRLQSLEVRDATGPWLTLRDLHLDWSVLALLGRTARVNAFTADTLDLPRLPVSEESKSEPETGTPSWHALGVDIRRLAVRQITLGAPVMGQAAQLSLSGHGRLGALGVVVGNFSLTKIPGVDIGLDIKRLDRAGMLSLATTAGGGRLALHLKAQDGTDGFLATQLDTAQLAPVSLQMDLDGPVAAAALHVTAQAGAATAQTDGLLDLVGGRMDRLEAQAHAPALSLSDTLGWKEITFAAHLSGMMSAPLGKADLSVDRLAAGGSSIATLQAHFTGEGTTAQALAQLLHLSVKADGVTVPGKAPLVLAAAPLELDARLSPQADGRPLSVTLNHPLLALMAQVRTAAPQTAALTLKLPDLLPVGEAVGMALRGQAGLEAHIARPAQADGATQVTASGTLGIAGGQPQLVGLVGQNGQFALTADITPLPAQKKPQALPAGQRIALQSLTLDGRGIHLKTQGRMDTGRDMDVSASVGLPDLSMALPFLRGGLELGLTAQGPLADFAAHVHVQGSPGTADMTPAPLVLDAALRDLPGVPQGTVDLHGTMDHAPVAFGLAMDSQEDGAHRFNLTALSWKSVQGEGELSLKPGEVIPMGTLGLKIGKLADLRGAVGKPLAGSLTANINTDSTGDVPVVHARLDGHGSLADMRLGSLAFKGDVRDPAGKPAVDLSLKLGGIAAQGITGSAHLGARGPLEAMVLDAGVGPAGWGGKPLSLAMEALLDVPDQKVTLRRLNASARGENLRLLGPAVLTYGATLGVDRLHATLGAVTGGESAVLDIKGHIKPTLTLNADLRNLTPALAEPFVPGLRAQGVVSASAALTGTLDQPHGQINLTGNGLRMGGSMAVASVPPLGLTLNATLNGTTAAVRGHAHAGGKLELNTNGTVPLRGRSGLDVMADGALDLSLANGVLGAQGRQLMGQARMGLRLQGTLARPRVSGAVTLEKADFQDFAAGAHLSDINGRLVGNEGRLDIQSLTAKAGSGMVEASGTIGIAEPGLPIDLRLKARNARPIASDLLTAVLDADLGARGQVRGRLDVVGSVTLKNVEVNIPNSLPTSVARLDVIRPGEKPPQDDEARAASVHKTVIVLSLDLISPGRFFVRGHGLDAEMAGRLKIGGTAQAPQVAGGFTLKRGNFNLAGISLNFTKGKVAFNGSGVGHKLDPTLDFQADRVVNGETAMLKVGGYASAPKITFESLPPQPQDQVLAMLLFGTDARSLSSTQMVELGAAVATLTGLTPFDPMGTLRKTLHLDRLTIGGGSGSNANGSGAGASVEAGKYVMKGVYVGAKQATSGSGTQAQVQVDLTKSLKLNTTVGTGGNVTGFTTPENDPGSSVGILWQHRY</sequence>
<evidence type="ECO:0000256" key="5">
    <source>
        <dbReference type="SAM" id="Phobius"/>
    </source>
</evidence>
<dbReference type="Proteomes" id="UP000664399">
    <property type="component" value="Unassembled WGS sequence"/>
</dbReference>
<accession>A0ABS3LIC2</accession>
<keyword evidence="2 5" id="KW-0812">Transmembrane</keyword>
<name>A0ABS3LIC2_9PROT</name>
<evidence type="ECO:0000256" key="4">
    <source>
        <dbReference type="ARBA" id="ARBA00023136"/>
    </source>
</evidence>
<evidence type="ECO:0000256" key="2">
    <source>
        <dbReference type="ARBA" id="ARBA00022692"/>
    </source>
</evidence>